<accession>A0A4R1I1P3</accession>
<protein>
    <recommendedName>
        <fullName evidence="4">YGGT family protein</fullName>
    </recommendedName>
</protein>
<dbReference type="Proteomes" id="UP000295560">
    <property type="component" value="Unassembled WGS sequence"/>
</dbReference>
<evidence type="ECO:0000313" key="2">
    <source>
        <dbReference type="EMBL" id="TCK27160.1"/>
    </source>
</evidence>
<keyword evidence="1" id="KW-0472">Membrane</keyword>
<feature type="transmembrane region" description="Helical" evidence="1">
    <location>
        <begin position="12"/>
        <end position="36"/>
    </location>
</feature>
<name>A0A4R1I1P3_PSEEN</name>
<dbReference type="EMBL" id="SMFZ01000001">
    <property type="protein sequence ID" value="TCK27160.1"/>
    <property type="molecule type" value="Genomic_DNA"/>
</dbReference>
<proteinExistence type="predicted"/>
<organism evidence="2 3">
    <name type="scientific">Pseudonocardia endophytica</name>
    <dbReference type="NCBI Taxonomy" id="401976"/>
    <lineage>
        <taxon>Bacteria</taxon>
        <taxon>Bacillati</taxon>
        <taxon>Actinomycetota</taxon>
        <taxon>Actinomycetes</taxon>
        <taxon>Pseudonocardiales</taxon>
        <taxon>Pseudonocardiaceae</taxon>
        <taxon>Pseudonocardia</taxon>
    </lineage>
</organism>
<keyword evidence="1" id="KW-0812">Transmembrane</keyword>
<dbReference type="RefSeq" id="WP_243653465.1">
    <property type="nucleotide sequence ID" value="NZ_SMFZ01000001.1"/>
</dbReference>
<gene>
    <name evidence="2" type="ORF">EV378_3019</name>
</gene>
<dbReference type="AlphaFoldDB" id="A0A4R1I1P3"/>
<sequence>MSTVGTTARRGAGLLATVLNVIGIVIVLILVLHIVLTLLDANPANGLTGFFAEWAAALNLGLGNLFTPANPKISVTMNYGVAAIIWLAVTTIVVRLVRRIS</sequence>
<keyword evidence="1" id="KW-1133">Transmembrane helix</keyword>
<comment type="caution">
    <text evidence="2">The sequence shown here is derived from an EMBL/GenBank/DDBJ whole genome shotgun (WGS) entry which is preliminary data.</text>
</comment>
<evidence type="ECO:0000313" key="3">
    <source>
        <dbReference type="Proteomes" id="UP000295560"/>
    </source>
</evidence>
<reference evidence="2 3" key="1">
    <citation type="submission" date="2019-03" db="EMBL/GenBank/DDBJ databases">
        <title>Sequencing the genomes of 1000 actinobacteria strains.</title>
        <authorList>
            <person name="Klenk H.-P."/>
        </authorList>
    </citation>
    <scope>NUCLEOTIDE SEQUENCE [LARGE SCALE GENOMIC DNA]</scope>
    <source>
        <strain evidence="2 3">DSM 44969</strain>
    </source>
</reference>
<evidence type="ECO:0008006" key="4">
    <source>
        <dbReference type="Google" id="ProtNLM"/>
    </source>
</evidence>
<feature type="transmembrane region" description="Helical" evidence="1">
    <location>
        <begin position="77"/>
        <end position="97"/>
    </location>
</feature>
<evidence type="ECO:0000256" key="1">
    <source>
        <dbReference type="SAM" id="Phobius"/>
    </source>
</evidence>
<keyword evidence="3" id="KW-1185">Reference proteome</keyword>